<dbReference type="GO" id="GO:0016233">
    <property type="term" value="P:telomere capping"/>
    <property type="evidence" value="ECO:0007669"/>
    <property type="project" value="InterPro"/>
</dbReference>
<comment type="subcellular location">
    <subcellularLocation>
        <location evidence="2">Chromosome</location>
        <location evidence="2">Telomere</location>
    </subcellularLocation>
    <subcellularLocation>
        <location evidence="1">Nucleus</location>
    </subcellularLocation>
</comment>
<feature type="region of interest" description="Disordered" evidence="6">
    <location>
        <begin position="325"/>
        <end position="510"/>
    </location>
</feature>
<evidence type="ECO:0000256" key="5">
    <source>
        <dbReference type="ARBA" id="ARBA00023242"/>
    </source>
</evidence>
<keyword evidence="5" id="KW-0539">Nucleus</keyword>
<evidence type="ECO:0000259" key="7">
    <source>
        <dbReference type="Pfam" id="PF10341"/>
    </source>
</evidence>
<protein>
    <recommendedName>
        <fullName evidence="7">Shelterin complex subunit TPP1/Est3 domain-containing protein</fullName>
    </recommendedName>
</protein>
<evidence type="ECO:0000256" key="4">
    <source>
        <dbReference type="ARBA" id="ARBA00022895"/>
    </source>
</evidence>
<dbReference type="Pfam" id="PF10341">
    <property type="entry name" value="TPP1"/>
    <property type="match status" value="1"/>
</dbReference>
<feature type="compositionally biased region" description="Basic and acidic residues" evidence="6">
    <location>
        <begin position="386"/>
        <end position="397"/>
    </location>
</feature>
<name>A0AA88MRG8_CHASR</name>
<dbReference type="GO" id="GO:0070187">
    <property type="term" value="C:shelterin complex"/>
    <property type="evidence" value="ECO:0007669"/>
    <property type="project" value="InterPro"/>
</dbReference>
<evidence type="ECO:0000256" key="3">
    <source>
        <dbReference type="ARBA" id="ARBA00022454"/>
    </source>
</evidence>
<dbReference type="GO" id="GO:0070198">
    <property type="term" value="P:protein localization to chromosome, telomeric region"/>
    <property type="evidence" value="ECO:0007669"/>
    <property type="project" value="TreeGrafter"/>
</dbReference>
<dbReference type="GO" id="GO:0007004">
    <property type="term" value="P:telomere maintenance via telomerase"/>
    <property type="evidence" value="ECO:0007669"/>
    <property type="project" value="InterPro"/>
</dbReference>
<dbReference type="InterPro" id="IPR019437">
    <property type="entry name" value="TPP1/Est3"/>
</dbReference>
<comment type="caution">
    <text evidence="8">The sequence shown here is derived from an EMBL/GenBank/DDBJ whole genome shotgun (WGS) entry which is preliminary data.</text>
</comment>
<evidence type="ECO:0000313" key="9">
    <source>
        <dbReference type="Proteomes" id="UP001187415"/>
    </source>
</evidence>
<proteinExistence type="predicted"/>
<keyword evidence="4" id="KW-0779">Telomere</keyword>
<dbReference type="GO" id="GO:0042162">
    <property type="term" value="F:telomeric DNA binding"/>
    <property type="evidence" value="ECO:0007669"/>
    <property type="project" value="InterPro"/>
</dbReference>
<feature type="compositionally biased region" description="Polar residues" evidence="6">
    <location>
        <begin position="343"/>
        <end position="354"/>
    </location>
</feature>
<feature type="compositionally biased region" description="Polar residues" evidence="6">
    <location>
        <begin position="376"/>
        <end position="385"/>
    </location>
</feature>
<evidence type="ECO:0000256" key="1">
    <source>
        <dbReference type="ARBA" id="ARBA00004123"/>
    </source>
</evidence>
<dbReference type="GO" id="GO:0005697">
    <property type="term" value="C:telomerase holoenzyme complex"/>
    <property type="evidence" value="ECO:0007669"/>
    <property type="project" value="InterPro"/>
</dbReference>
<feature type="compositionally biased region" description="Polar residues" evidence="6">
    <location>
        <begin position="407"/>
        <end position="443"/>
    </location>
</feature>
<feature type="compositionally biased region" description="Polar residues" evidence="6">
    <location>
        <begin position="496"/>
        <end position="510"/>
    </location>
</feature>
<gene>
    <name evidence="8" type="ORF">Q5P01_011943</name>
</gene>
<dbReference type="GO" id="GO:0032211">
    <property type="term" value="P:negative regulation of telomere maintenance via telomerase"/>
    <property type="evidence" value="ECO:0007669"/>
    <property type="project" value="TreeGrafter"/>
</dbReference>
<organism evidence="8 9">
    <name type="scientific">Channa striata</name>
    <name type="common">Snakehead murrel</name>
    <name type="synonym">Ophicephalus striatus</name>
    <dbReference type="NCBI Taxonomy" id="64152"/>
    <lineage>
        <taxon>Eukaryota</taxon>
        <taxon>Metazoa</taxon>
        <taxon>Chordata</taxon>
        <taxon>Craniata</taxon>
        <taxon>Vertebrata</taxon>
        <taxon>Euteleostomi</taxon>
        <taxon>Actinopterygii</taxon>
        <taxon>Neopterygii</taxon>
        <taxon>Teleostei</taxon>
        <taxon>Neoteleostei</taxon>
        <taxon>Acanthomorphata</taxon>
        <taxon>Anabantaria</taxon>
        <taxon>Anabantiformes</taxon>
        <taxon>Channoidei</taxon>
        <taxon>Channidae</taxon>
        <taxon>Channa</taxon>
    </lineage>
</organism>
<dbReference type="Proteomes" id="UP001187415">
    <property type="component" value="Unassembled WGS sequence"/>
</dbReference>
<keyword evidence="3" id="KW-0158">Chromosome</keyword>
<sequence>MPRPARRKLTPWIESLIVNYGVQDGGSSSSSSGQLKAYVIGVGHMSESQMSQARGSEGPAGPTGLLFLSDGLLQIPAVLTASAWEHLQEQEDRECFSGLVNTTVCMQDYRLQFHMAPEQTKCRFFVLVGELATTAAGPVKDNTPECTTLPSALLGAETQESQKSQCGGFDLSELLGEWQHDCLQSVLQDVRERLMVASPPQPSTSASTSQPTDAVTATSWDVDRVRYKGEKCFSVPVKCLLIPEGDAQQLHTSPDVGRRTENGLSAASEDRKRDSTPSDAAASSVDDIQWRVAVPAQRRCDTEEAPHPLVEDCTLDEDMIPIVDDSSIRPLSNPWDIFPPPCGTSSSSDTSPEVTPTHPLRQPTSSRSEPDGAVILTSTQLPVTHSSKESQHSKDENSYFPPYQKPPHSTSPSGEQSNPLTPTEGQNTHTGQQSLPLLVNDTQEMLEGKNREAKRKRSESTPETTGQVSGSPPSWLFETEGSSRAEEGKRHKQGPTAGTVSRKTSTVHSDGKSFSFNYRVSGQNLQDFSGFKVDNTLLKWALNYLVAQKQTDSNLPSKLV</sequence>
<evidence type="ECO:0000256" key="2">
    <source>
        <dbReference type="ARBA" id="ARBA00004574"/>
    </source>
</evidence>
<keyword evidence="9" id="KW-1185">Reference proteome</keyword>
<feature type="region of interest" description="Disordered" evidence="6">
    <location>
        <begin position="249"/>
        <end position="287"/>
    </location>
</feature>
<evidence type="ECO:0000313" key="8">
    <source>
        <dbReference type="EMBL" id="KAK2841743.1"/>
    </source>
</evidence>
<feature type="compositionally biased region" description="Polar residues" evidence="6">
    <location>
        <begin position="461"/>
        <end position="472"/>
    </location>
</feature>
<dbReference type="InterPro" id="IPR028631">
    <property type="entry name" value="ACD"/>
</dbReference>
<dbReference type="EMBL" id="JAUPFM010000009">
    <property type="protein sequence ID" value="KAK2841743.1"/>
    <property type="molecule type" value="Genomic_DNA"/>
</dbReference>
<feature type="domain" description="Shelterin complex subunit TPP1/Est3" evidence="7">
    <location>
        <begin position="9"/>
        <end position="152"/>
    </location>
</feature>
<dbReference type="PANTHER" id="PTHR14487:SF3">
    <property type="entry name" value="ADRENOCORTICAL DYSPLASIA PROTEIN HOMOLOG"/>
    <property type="match status" value="1"/>
</dbReference>
<reference evidence="8" key="1">
    <citation type="submission" date="2023-07" db="EMBL/GenBank/DDBJ databases">
        <title>Chromosome-level Genome Assembly of Striped Snakehead (Channa striata).</title>
        <authorList>
            <person name="Liu H."/>
        </authorList>
    </citation>
    <scope>NUCLEOTIDE SEQUENCE</scope>
    <source>
        <strain evidence="8">Gz</strain>
        <tissue evidence="8">Muscle</tissue>
    </source>
</reference>
<accession>A0AA88MRG8</accession>
<dbReference type="Gene3D" id="2.40.50.960">
    <property type="match status" value="1"/>
</dbReference>
<evidence type="ECO:0000256" key="6">
    <source>
        <dbReference type="SAM" id="MobiDB-lite"/>
    </source>
</evidence>
<dbReference type="PANTHER" id="PTHR14487">
    <property type="entry name" value="ADRENOCORTICAL DYSPLASIA PROTEIN ACD"/>
    <property type="match status" value="1"/>
</dbReference>
<dbReference type="AlphaFoldDB" id="A0AA88MRG8"/>